<dbReference type="SUPFAM" id="SSF52949">
    <property type="entry name" value="Macro domain-like"/>
    <property type="match status" value="1"/>
</dbReference>
<dbReference type="Proteomes" id="UP000056322">
    <property type="component" value="Chromosome 1"/>
</dbReference>
<dbReference type="EMBL" id="LN794158">
    <property type="protein sequence ID" value="CEN56474.1"/>
    <property type="molecule type" value="Genomic_DNA"/>
</dbReference>
<dbReference type="PROSITE" id="PS51154">
    <property type="entry name" value="MACRO"/>
    <property type="match status" value="1"/>
</dbReference>
<dbReference type="STRING" id="1581680.BN1209_1436"/>
<organism evidence="2 3">
    <name type="scientific">Candidatus Methylopumilus turicensis</name>
    <dbReference type="NCBI Taxonomy" id="1581680"/>
    <lineage>
        <taxon>Bacteria</taxon>
        <taxon>Pseudomonadati</taxon>
        <taxon>Pseudomonadota</taxon>
        <taxon>Betaproteobacteria</taxon>
        <taxon>Nitrosomonadales</taxon>
        <taxon>Methylophilaceae</taxon>
        <taxon>Candidatus Methylopumilus</taxon>
    </lineage>
</organism>
<dbReference type="InterPro" id="IPR002589">
    <property type="entry name" value="Macro_dom"/>
</dbReference>
<dbReference type="SMART" id="SM00506">
    <property type="entry name" value="A1pp"/>
    <property type="match status" value="1"/>
</dbReference>
<dbReference type="PANTHER" id="PTHR11106:SF27">
    <property type="entry name" value="MACRO DOMAIN-CONTAINING PROTEIN"/>
    <property type="match status" value="1"/>
</dbReference>
<dbReference type="OrthoDB" id="6194521at2"/>
<dbReference type="RefSeq" id="WP_045751561.1">
    <property type="nucleotide sequence ID" value="NZ_LN794158.1"/>
</dbReference>
<dbReference type="InterPro" id="IPR043472">
    <property type="entry name" value="Macro_dom-like"/>
</dbReference>
<dbReference type="KEGG" id="mbac:BN1209_1436"/>
<dbReference type="AlphaFoldDB" id="A0A0B7J1E5"/>
<evidence type="ECO:0000313" key="3">
    <source>
        <dbReference type="Proteomes" id="UP000056322"/>
    </source>
</evidence>
<evidence type="ECO:0000259" key="1">
    <source>
        <dbReference type="PROSITE" id="PS51154"/>
    </source>
</evidence>
<protein>
    <submittedName>
        <fullName evidence="2">Macro domain protein</fullName>
    </submittedName>
</protein>
<name>A0A0B7J1E5_9PROT</name>
<dbReference type="Gene3D" id="3.40.220.10">
    <property type="entry name" value="Leucine Aminopeptidase, subunit E, domain 1"/>
    <property type="match status" value="1"/>
</dbReference>
<dbReference type="Pfam" id="PF01661">
    <property type="entry name" value="Macro"/>
    <property type="match status" value="1"/>
</dbReference>
<proteinExistence type="predicted"/>
<evidence type="ECO:0000313" key="2">
    <source>
        <dbReference type="EMBL" id="CEN56474.1"/>
    </source>
</evidence>
<sequence length="171" mass="18709">MIITSVQGNITAQDDCDAIVNSANSSMLAGSGVCGVIHKAAGKELEQMTKHLAPLKPPNAVITQAFNLPNKYILHVCTPKFHIDLNPYALLGDSLLNVFRLAEDNNIQRIALPAIGTGIHSFPMPDAINIYSKIALSLRETVLLKEIRFVFQSELDAKSMSTRIQIDQQLI</sequence>
<accession>A0A0B7J1E5</accession>
<dbReference type="PANTHER" id="PTHR11106">
    <property type="entry name" value="GANGLIOSIDE INDUCED DIFFERENTIATION ASSOCIATED PROTEIN 2-RELATED"/>
    <property type="match status" value="1"/>
</dbReference>
<feature type="domain" description="Macro" evidence="1">
    <location>
        <begin position="1"/>
        <end position="168"/>
    </location>
</feature>
<gene>
    <name evidence="2" type="ORF">BN1209_1436</name>
</gene>
<keyword evidence="3" id="KW-1185">Reference proteome</keyword>
<reference evidence="3" key="1">
    <citation type="submission" date="2014-12" db="EMBL/GenBank/DDBJ databases">
        <authorList>
            <person name="Salcher M.M."/>
        </authorList>
    </citation>
    <scope>NUCLEOTIDE SEQUENCE [LARGE SCALE GENOMIC DNA]</scope>
    <source>
        <strain evidence="3">MMS-10A-171</strain>
    </source>
</reference>
<dbReference type="HOGENOM" id="CLU_046550_5_1_4"/>